<protein>
    <submittedName>
        <fullName evidence="1">Uncharacterized protein</fullName>
    </submittedName>
</protein>
<dbReference type="AlphaFoldDB" id="M8BE14"/>
<evidence type="ECO:0000313" key="1">
    <source>
        <dbReference type="EnsemblPlants" id="EMT23155"/>
    </source>
</evidence>
<organism evidence="1">
    <name type="scientific">Aegilops tauschii</name>
    <name type="common">Tausch's goatgrass</name>
    <name type="synonym">Aegilops squarrosa</name>
    <dbReference type="NCBI Taxonomy" id="37682"/>
    <lineage>
        <taxon>Eukaryota</taxon>
        <taxon>Viridiplantae</taxon>
        <taxon>Streptophyta</taxon>
        <taxon>Embryophyta</taxon>
        <taxon>Tracheophyta</taxon>
        <taxon>Spermatophyta</taxon>
        <taxon>Magnoliopsida</taxon>
        <taxon>Liliopsida</taxon>
        <taxon>Poales</taxon>
        <taxon>Poaceae</taxon>
        <taxon>BOP clade</taxon>
        <taxon>Pooideae</taxon>
        <taxon>Triticodae</taxon>
        <taxon>Triticeae</taxon>
        <taxon>Triticinae</taxon>
        <taxon>Aegilops</taxon>
    </lineage>
</organism>
<accession>M8BE14</accession>
<reference evidence="1" key="1">
    <citation type="submission" date="2015-06" db="UniProtKB">
        <authorList>
            <consortium name="EnsemblPlants"/>
        </authorList>
    </citation>
    <scope>IDENTIFICATION</scope>
</reference>
<dbReference type="EnsemblPlants" id="EMT23155">
    <property type="protein sequence ID" value="EMT23155"/>
    <property type="gene ID" value="F775_24644"/>
</dbReference>
<sequence length="230" mass="25568">MEGIWGRKAHAVVYISEYNDHVANPVALAPNAQLTQKARGADDCSDSEYELDAEEEAHVEEEDLGDEEEVALAKSKAMVFMQTKKTSTIIRTQVPLSFSKTAIQTARLIACAESGLLAHNAMEKKREAQSEGEQPVSDTAIVAEVLKEESSHSTVLSSMGHREELAARLEARERAFQEIQKKQQEELEALKKSQQEKNEAWAKKQKETDNLLDFLRAKATLQSQSQPDGS</sequence>
<name>M8BE14_AEGTA</name>
<proteinExistence type="predicted"/>